<dbReference type="EMBL" id="DQ139261">
    <property type="protein sequence ID" value="ABA55951.1"/>
    <property type="molecule type" value="Genomic_DNA"/>
</dbReference>
<protein>
    <submittedName>
        <fullName evidence="2">Uncharacterized protein</fullName>
    </submittedName>
</protein>
<feature type="transmembrane region" description="Helical" evidence="1">
    <location>
        <begin position="28"/>
        <end position="48"/>
    </location>
</feature>
<keyword evidence="1" id="KW-0812">Transmembrane</keyword>
<keyword evidence="1" id="KW-1133">Transmembrane helix</keyword>
<evidence type="ECO:0000256" key="1">
    <source>
        <dbReference type="SAM" id="Phobius"/>
    </source>
</evidence>
<accession>Q2F9S0</accession>
<sequence length="122" mass="14265">MEIGIEFQSELLQMLKSVMNKSWYESPLAIVIFSSGMTILGAVVTHCFNLRSEAKRIDAEQHFQRIEFDNLKKEKIHQDQVSSLKEYSKIYHDFRPIVWSSPDMICSSQTGQRIKRHIVFQS</sequence>
<reference evidence="2" key="1">
    <citation type="journal article" date="2006" name="BMC Evol. Biol.">
        <title>Recovery and evolutionary analysis of complete integron gene cassette arrays from Vibrio.</title>
        <authorList>
            <person name="Boucher Y."/>
            <person name="Nesbo C.L."/>
            <person name="Joss M.J."/>
            <person name="Robinson A."/>
            <person name="Mabbutt B.C."/>
            <person name="Gillings M.R."/>
            <person name="Doolittle W.F."/>
            <person name="Stokes H.W."/>
        </authorList>
    </citation>
    <scope>NUCLEOTIDE SEQUENCE</scope>
    <source>
        <strain evidence="2">DAT722</strain>
    </source>
</reference>
<organism evidence="2">
    <name type="scientific">Vibrio sp. DAT722</name>
    <dbReference type="NCBI Taxonomy" id="344879"/>
    <lineage>
        <taxon>Bacteria</taxon>
        <taxon>Pseudomonadati</taxon>
        <taxon>Pseudomonadota</taxon>
        <taxon>Gammaproteobacteria</taxon>
        <taxon>Vibrionales</taxon>
        <taxon>Vibrionaceae</taxon>
        <taxon>Vibrio</taxon>
    </lineage>
</organism>
<evidence type="ECO:0000313" key="2">
    <source>
        <dbReference type="EMBL" id="ABA55951.1"/>
    </source>
</evidence>
<proteinExistence type="predicted"/>
<dbReference type="AlphaFoldDB" id="Q2F9S0"/>
<keyword evidence="1" id="KW-0472">Membrane</keyword>
<name>Q2F9S0_9VIBR</name>